<name>A0A2K3QC82_9HYPO</name>
<comment type="caution">
    <text evidence="2">The sequence shown here is derived from an EMBL/GenBank/DDBJ whole genome shotgun (WGS) entry which is preliminary data.</text>
</comment>
<protein>
    <submittedName>
        <fullName evidence="2">Uncharacterized protein</fullName>
    </submittedName>
</protein>
<feature type="compositionally biased region" description="Basic and acidic residues" evidence="1">
    <location>
        <begin position="65"/>
        <end position="77"/>
    </location>
</feature>
<dbReference type="OrthoDB" id="2354757at2759"/>
<sequence length="208" mass="22281">MRNTEVLAVAVAGCTLYLLDIEYEWTRTSPRQVHSRSQATRTPQAPRRPRLSRSRLPSSPSGLAGRDDASTTARDDGGLSLRSFGCGDLATWRLGVSANGCDDDLDDETTTAVLPSRSTDPRRVAGFPRPVPLPVAPETTADLLCQLSSCPRQSLLQLATTLSLEPIHSPSIPHDTTRSLHALASSGAADFENTLLPTRAELTPLALA</sequence>
<organism evidence="2 3">
    <name type="scientific">Tolypocladium capitatum</name>
    <dbReference type="NCBI Taxonomy" id="45235"/>
    <lineage>
        <taxon>Eukaryota</taxon>
        <taxon>Fungi</taxon>
        <taxon>Dikarya</taxon>
        <taxon>Ascomycota</taxon>
        <taxon>Pezizomycotina</taxon>
        <taxon>Sordariomycetes</taxon>
        <taxon>Hypocreomycetidae</taxon>
        <taxon>Hypocreales</taxon>
        <taxon>Ophiocordycipitaceae</taxon>
        <taxon>Tolypocladium</taxon>
    </lineage>
</organism>
<accession>A0A2K3QC82</accession>
<dbReference type="AlphaFoldDB" id="A0A2K3QC82"/>
<keyword evidence="3" id="KW-1185">Reference proteome</keyword>
<proteinExistence type="predicted"/>
<gene>
    <name evidence="2" type="ORF">TCAP_04897</name>
</gene>
<dbReference type="Proteomes" id="UP000236621">
    <property type="component" value="Unassembled WGS sequence"/>
</dbReference>
<dbReference type="EMBL" id="NRSZ01000798">
    <property type="protein sequence ID" value="PNY25152.1"/>
    <property type="molecule type" value="Genomic_DNA"/>
</dbReference>
<reference evidence="2 3" key="1">
    <citation type="submission" date="2017-08" db="EMBL/GenBank/DDBJ databases">
        <title>Harnessing the power of phylogenomics to disentangle the directionality and signatures of interkingdom host jumping in the parasitic fungal genus Tolypocladium.</title>
        <authorList>
            <person name="Quandt C.A."/>
            <person name="Patterson W."/>
            <person name="Spatafora J.W."/>
        </authorList>
    </citation>
    <scope>NUCLEOTIDE SEQUENCE [LARGE SCALE GENOMIC DNA]</scope>
    <source>
        <strain evidence="2 3">CBS 113982</strain>
    </source>
</reference>
<evidence type="ECO:0000313" key="2">
    <source>
        <dbReference type="EMBL" id="PNY25152.1"/>
    </source>
</evidence>
<evidence type="ECO:0000313" key="3">
    <source>
        <dbReference type="Proteomes" id="UP000236621"/>
    </source>
</evidence>
<feature type="region of interest" description="Disordered" evidence="1">
    <location>
        <begin position="29"/>
        <end position="77"/>
    </location>
</feature>
<evidence type="ECO:0000256" key="1">
    <source>
        <dbReference type="SAM" id="MobiDB-lite"/>
    </source>
</evidence>